<dbReference type="EMBL" id="JAMXQS010000001">
    <property type="protein sequence ID" value="MCO6048294.1"/>
    <property type="molecule type" value="Genomic_DNA"/>
</dbReference>
<reference evidence="2 3" key="1">
    <citation type="submission" date="2022-06" db="EMBL/GenBank/DDBJ databases">
        <title>Mesorhizobium sp. strain RP14 Genome sequencing and assembly.</title>
        <authorList>
            <person name="Kim I."/>
        </authorList>
    </citation>
    <scope>NUCLEOTIDE SEQUENCE [LARGE SCALE GENOMIC DNA]</scope>
    <source>
        <strain evidence="3">RP14(2022)</strain>
    </source>
</reference>
<comment type="caution">
    <text evidence="2">The sequence shown here is derived from an EMBL/GenBank/DDBJ whole genome shotgun (WGS) entry which is preliminary data.</text>
</comment>
<keyword evidence="3" id="KW-1185">Reference proteome</keyword>
<sequence>MTDKPDASTPDRKLGRGKDSGTGAFAGTQTGGKNSGVSSAKPQVITGHEDASFKDNPKDPGKDR</sequence>
<dbReference type="RefSeq" id="WP_252815114.1">
    <property type="nucleotide sequence ID" value="NZ_JAMXQS010000001.1"/>
</dbReference>
<evidence type="ECO:0000313" key="2">
    <source>
        <dbReference type="EMBL" id="MCO6048294.1"/>
    </source>
</evidence>
<name>A0ABT1C0D5_9HYPH</name>
<feature type="region of interest" description="Disordered" evidence="1">
    <location>
        <begin position="1"/>
        <end position="64"/>
    </location>
</feature>
<evidence type="ECO:0000256" key="1">
    <source>
        <dbReference type="SAM" id="MobiDB-lite"/>
    </source>
</evidence>
<feature type="compositionally biased region" description="Basic and acidic residues" evidence="1">
    <location>
        <begin position="47"/>
        <end position="64"/>
    </location>
</feature>
<dbReference type="Proteomes" id="UP001205906">
    <property type="component" value="Unassembled WGS sequence"/>
</dbReference>
<organism evidence="2 3">
    <name type="scientific">Mesorhizobium liriopis</name>
    <dbReference type="NCBI Taxonomy" id="2953882"/>
    <lineage>
        <taxon>Bacteria</taxon>
        <taxon>Pseudomonadati</taxon>
        <taxon>Pseudomonadota</taxon>
        <taxon>Alphaproteobacteria</taxon>
        <taxon>Hyphomicrobiales</taxon>
        <taxon>Phyllobacteriaceae</taxon>
        <taxon>Mesorhizobium</taxon>
    </lineage>
</organism>
<gene>
    <name evidence="2" type="ORF">NGM99_00625</name>
</gene>
<proteinExistence type="predicted"/>
<evidence type="ECO:0000313" key="3">
    <source>
        <dbReference type="Proteomes" id="UP001205906"/>
    </source>
</evidence>
<accession>A0ABT1C0D5</accession>
<feature type="compositionally biased region" description="Basic and acidic residues" evidence="1">
    <location>
        <begin position="1"/>
        <end position="19"/>
    </location>
</feature>
<protein>
    <submittedName>
        <fullName evidence="2">Uncharacterized protein</fullName>
    </submittedName>
</protein>